<evidence type="ECO:0000256" key="4">
    <source>
        <dbReference type="ARBA" id="ARBA00022679"/>
    </source>
</evidence>
<dbReference type="PANTHER" id="PTHR45008:SF1">
    <property type="entry name" value="PTS SYSTEM GLUCOSE-SPECIFIC EIIA COMPONENT"/>
    <property type="match status" value="1"/>
</dbReference>
<dbReference type="PANTHER" id="PTHR45008">
    <property type="entry name" value="PTS SYSTEM GLUCOSE-SPECIFIC EIIA COMPONENT"/>
    <property type="match status" value="1"/>
</dbReference>
<protein>
    <submittedName>
        <fullName evidence="8">PTS glucose transporter subunit IIA</fullName>
    </submittedName>
</protein>
<evidence type="ECO:0000256" key="6">
    <source>
        <dbReference type="ARBA" id="ARBA00022777"/>
    </source>
</evidence>
<dbReference type="NCBIfam" id="TIGR00830">
    <property type="entry name" value="PTBA"/>
    <property type="match status" value="1"/>
</dbReference>
<evidence type="ECO:0000256" key="3">
    <source>
        <dbReference type="ARBA" id="ARBA00022597"/>
    </source>
</evidence>
<dbReference type="InterPro" id="IPR011055">
    <property type="entry name" value="Dup_hybrid_motif"/>
</dbReference>
<evidence type="ECO:0000313" key="9">
    <source>
        <dbReference type="Proteomes" id="UP001139068"/>
    </source>
</evidence>
<reference evidence="8" key="1">
    <citation type="journal article" date="2022" name="ISME J.">
        <title>Identification of active gaseous-alkane degraders at natural gas seeps.</title>
        <authorList>
            <person name="Farhan Ul Haque M."/>
            <person name="Hernandez M."/>
            <person name="Crombie A.T."/>
            <person name="Murrell J.C."/>
        </authorList>
    </citation>
    <scope>NUCLEOTIDE SEQUENCE</scope>
    <source>
        <strain evidence="8">ANDR5</strain>
    </source>
</reference>
<evidence type="ECO:0000256" key="1">
    <source>
        <dbReference type="ARBA" id="ARBA00004496"/>
    </source>
</evidence>
<accession>A0ABS9YTX7</accession>
<dbReference type="PROSITE" id="PS00371">
    <property type="entry name" value="PTS_EIIA_TYPE_1_HIS"/>
    <property type="match status" value="1"/>
</dbReference>
<dbReference type="Pfam" id="PF00358">
    <property type="entry name" value="PTS_EIIA_1"/>
    <property type="match status" value="1"/>
</dbReference>
<dbReference type="PROSITE" id="PS51093">
    <property type="entry name" value="PTS_EIIA_TYPE_1"/>
    <property type="match status" value="1"/>
</dbReference>
<dbReference type="SUPFAM" id="SSF51261">
    <property type="entry name" value="Duplicated hybrid motif"/>
    <property type="match status" value="1"/>
</dbReference>
<sequence length="195" mass="19012">MAAGVSVADLEGPISEASTDTLVAAAETKAADRAGAVTEILSPLAGTVVPLADVPDPVFSKGTMGPGVAVLPSGDTAYAPGSGVVVAVPPSGHAFGLVLDGGIEVLIHIGIDTVALKGEGFDVKVTKGQKVSAGTALVTFDRRVIEAAGYPLVTPIVVLNGKKFGSVEPTAHGTVAAGASLLAVTAAPAPAEAAL</sequence>
<comment type="subcellular location">
    <subcellularLocation>
        <location evidence="1">Cytoplasm</location>
    </subcellularLocation>
</comment>
<keyword evidence="3 8" id="KW-0762">Sugar transport</keyword>
<gene>
    <name evidence="8" type="ORF">K9U37_06960</name>
</gene>
<dbReference type="Gene3D" id="2.70.70.10">
    <property type="entry name" value="Glucose Permease (Domain IIA)"/>
    <property type="match status" value="1"/>
</dbReference>
<name>A0ABS9YTX7_9MYCO</name>
<dbReference type="Proteomes" id="UP001139068">
    <property type="component" value="Unassembled WGS sequence"/>
</dbReference>
<organism evidence="8 9">
    <name type="scientific">Candidatus Mycolicibacterium alkanivorans</name>
    <dbReference type="NCBI Taxonomy" id="2954114"/>
    <lineage>
        <taxon>Bacteria</taxon>
        <taxon>Bacillati</taxon>
        <taxon>Actinomycetota</taxon>
        <taxon>Actinomycetes</taxon>
        <taxon>Mycobacteriales</taxon>
        <taxon>Mycobacteriaceae</taxon>
        <taxon>Mycolicibacterium</taxon>
    </lineage>
</organism>
<proteinExistence type="predicted"/>
<keyword evidence="2" id="KW-0813">Transport</keyword>
<keyword evidence="9" id="KW-1185">Reference proteome</keyword>
<evidence type="ECO:0000256" key="2">
    <source>
        <dbReference type="ARBA" id="ARBA00022448"/>
    </source>
</evidence>
<evidence type="ECO:0000259" key="7">
    <source>
        <dbReference type="PROSITE" id="PS51093"/>
    </source>
</evidence>
<comment type="caution">
    <text evidence="8">The sequence shown here is derived from an EMBL/GenBank/DDBJ whole genome shotgun (WGS) entry which is preliminary data.</text>
</comment>
<evidence type="ECO:0000313" key="8">
    <source>
        <dbReference type="EMBL" id="MCI4674667.1"/>
    </source>
</evidence>
<feature type="domain" description="PTS EIIA type-1" evidence="7">
    <location>
        <begin position="56"/>
        <end position="160"/>
    </location>
</feature>
<keyword evidence="6" id="KW-0418">Kinase</keyword>
<dbReference type="InterPro" id="IPR001127">
    <property type="entry name" value="PTS_EIIA_1_perm"/>
</dbReference>
<dbReference type="InterPro" id="IPR050890">
    <property type="entry name" value="PTS_EIIA_component"/>
</dbReference>
<evidence type="ECO:0000256" key="5">
    <source>
        <dbReference type="ARBA" id="ARBA00022683"/>
    </source>
</evidence>
<keyword evidence="4" id="KW-0808">Transferase</keyword>
<keyword evidence="5" id="KW-0598">Phosphotransferase system</keyword>
<dbReference type="EMBL" id="JAIVFL010000001">
    <property type="protein sequence ID" value="MCI4674667.1"/>
    <property type="molecule type" value="Genomic_DNA"/>
</dbReference>